<dbReference type="AlphaFoldDB" id="A0A9D4G0C6"/>
<keyword evidence="2" id="KW-1185">Reference proteome</keyword>
<comment type="caution">
    <text evidence="1">The sequence shown here is derived from an EMBL/GenBank/DDBJ whole genome shotgun (WGS) entry which is preliminary data.</text>
</comment>
<name>A0A9D4G0C6_DREPO</name>
<evidence type="ECO:0000313" key="1">
    <source>
        <dbReference type="EMBL" id="KAH3808253.1"/>
    </source>
</evidence>
<organism evidence="1 2">
    <name type="scientific">Dreissena polymorpha</name>
    <name type="common">Zebra mussel</name>
    <name type="synonym">Mytilus polymorpha</name>
    <dbReference type="NCBI Taxonomy" id="45954"/>
    <lineage>
        <taxon>Eukaryota</taxon>
        <taxon>Metazoa</taxon>
        <taxon>Spiralia</taxon>
        <taxon>Lophotrochozoa</taxon>
        <taxon>Mollusca</taxon>
        <taxon>Bivalvia</taxon>
        <taxon>Autobranchia</taxon>
        <taxon>Heteroconchia</taxon>
        <taxon>Euheterodonta</taxon>
        <taxon>Imparidentia</taxon>
        <taxon>Neoheterodontei</taxon>
        <taxon>Myida</taxon>
        <taxon>Dreissenoidea</taxon>
        <taxon>Dreissenidae</taxon>
        <taxon>Dreissena</taxon>
    </lineage>
</organism>
<dbReference type="Proteomes" id="UP000828390">
    <property type="component" value="Unassembled WGS sequence"/>
</dbReference>
<sequence>MMTLLVPPPSSNSRESKILQVKVSESKWTLTQFFVLEHRDAHTILVAMLLFTSIACPCECGSQI</sequence>
<protein>
    <submittedName>
        <fullName evidence="1">Uncharacterized protein</fullName>
    </submittedName>
</protein>
<accession>A0A9D4G0C6</accession>
<dbReference type="EMBL" id="JAIWYP010000006">
    <property type="protein sequence ID" value="KAH3808253.1"/>
    <property type="molecule type" value="Genomic_DNA"/>
</dbReference>
<proteinExistence type="predicted"/>
<gene>
    <name evidence="1" type="ORF">DPMN_136606</name>
</gene>
<evidence type="ECO:0000313" key="2">
    <source>
        <dbReference type="Proteomes" id="UP000828390"/>
    </source>
</evidence>
<reference evidence="1" key="2">
    <citation type="submission" date="2020-11" db="EMBL/GenBank/DDBJ databases">
        <authorList>
            <person name="McCartney M.A."/>
            <person name="Auch B."/>
            <person name="Kono T."/>
            <person name="Mallez S."/>
            <person name="Becker A."/>
            <person name="Gohl D.M."/>
            <person name="Silverstein K.A.T."/>
            <person name="Koren S."/>
            <person name="Bechman K.B."/>
            <person name="Herman A."/>
            <person name="Abrahante J.E."/>
            <person name="Garbe J."/>
        </authorList>
    </citation>
    <scope>NUCLEOTIDE SEQUENCE</scope>
    <source>
        <strain evidence="1">Duluth1</strain>
        <tissue evidence="1">Whole animal</tissue>
    </source>
</reference>
<reference evidence="1" key="1">
    <citation type="journal article" date="2019" name="bioRxiv">
        <title>The Genome of the Zebra Mussel, Dreissena polymorpha: A Resource for Invasive Species Research.</title>
        <authorList>
            <person name="McCartney M.A."/>
            <person name="Auch B."/>
            <person name="Kono T."/>
            <person name="Mallez S."/>
            <person name="Zhang Y."/>
            <person name="Obille A."/>
            <person name="Becker A."/>
            <person name="Abrahante J.E."/>
            <person name="Garbe J."/>
            <person name="Badalamenti J.P."/>
            <person name="Herman A."/>
            <person name="Mangelson H."/>
            <person name="Liachko I."/>
            <person name="Sullivan S."/>
            <person name="Sone E.D."/>
            <person name="Koren S."/>
            <person name="Silverstein K.A.T."/>
            <person name="Beckman K.B."/>
            <person name="Gohl D.M."/>
        </authorList>
    </citation>
    <scope>NUCLEOTIDE SEQUENCE</scope>
    <source>
        <strain evidence="1">Duluth1</strain>
        <tissue evidence="1">Whole animal</tissue>
    </source>
</reference>